<dbReference type="GO" id="GO:0005886">
    <property type="term" value="C:plasma membrane"/>
    <property type="evidence" value="ECO:0007669"/>
    <property type="project" value="TreeGrafter"/>
</dbReference>
<reference evidence="3 4" key="1">
    <citation type="journal article" date="2014" name="BMC Genomics">
        <title>Complete genome sequence of producer of the glycopeptide antibiotic Aculeximycin Kutzneria albida DSM 43870T, a representative of minor genus of Pseudonocardiaceae.</title>
        <authorList>
            <person name="Rebets Y."/>
            <person name="Tokovenko B."/>
            <person name="Lushchyk I."/>
            <person name="Ruckert C."/>
            <person name="Zaburannyi N."/>
            <person name="Bechthold A."/>
            <person name="Kalinowski J."/>
            <person name="Luzhetskyy A."/>
        </authorList>
    </citation>
    <scope>NUCLEOTIDE SEQUENCE [LARGE SCALE GENOMIC DNA]</scope>
    <source>
        <strain evidence="3">DSM 43870</strain>
    </source>
</reference>
<dbReference type="InterPro" id="IPR034660">
    <property type="entry name" value="DinB/YfiT-like"/>
</dbReference>
<dbReference type="InterPro" id="IPR010872">
    <property type="entry name" value="MDMPI_C-term_domain"/>
</dbReference>
<dbReference type="RefSeq" id="WP_025358437.1">
    <property type="nucleotide sequence ID" value="NZ_CP007155.1"/>
</dbReference>
<dbReference type="PANTHER" id="PTHR40758">
    <property type="entry name" value="CONSERVED PROTEIN"/>
    <property type="match status" value="1"/>
</dbReference>
<dbReference type="EMBL" id="CP007155">
    <property type="protein sequence ID" value="AHH98426.1"/>
    <property type="molecule type" value="Genomic_DNA"/>
</dbReference>
<dbReference type="NCBIfam" id="TIGR03083">
    <property type="entry name" value="maleylpyruvate isomerase family mycothiol-dependent enzyme"/>
    <property type="match status" value="1"/>
</dbReference>
<dbReference type="Pfam" id="PF11716">
    <property type="entry name" value="MDMPI_N"/>
    <property type="match status" value="1"/>
</dbReference>
<dbReference type="KEGG" id="kal:KALB_5064"/>
<evidence type="ECO:0000259" key="1">
    <source>
        <dbReference type="Pfam" id="PF07398"/>
    </source>
</evidence>
<dbReference type="InterPro" id="IPR024344">
    <property type="entry name" value="MDMPI_metal-binding"/>
</dbReference>
<evidence type="ECO:0000313" key="3">
    <source>
        <dbReference type="EMBL" id="AHH98426.1"/>
    </source>
</evidence>
<keyword evidence="4" id="KW-1185">Reference proteome</keyword>
<dbReference type="PANTHER" id="PTHR40758:SF1">
    <property type="entry name" value="CONSERVED PROTEIN"/>
    <property type="match status" value="1"/>
</dbReference>
<feature type="domain" description="MDMPI C-terminal" evidence="1">
    <location>
        <begin position="144"/>
        <end position="243"/>
    </location>
</feature>
<accession>W5WCX9</accession>
<evidence type="ECO:0000259" key="2">
    <source>
        <dbReference type="Pfam" id="PF11716"/>
    </source>
</evidence>
<dbReference type="InterPro" id="IPR017517">
    <property type="entry name" value="Maleyloyr_isom"/>
</dbReference>
<feature type="domain" description="Mycothiol-dependent maleylpyruvate isomerase metal-binding" evidence="2">
    <location>
        <begin position="15"/>
        <end position="131"/>
    </location>
</feature>
<name>W5WCX9_9PSEU</name>
<dbReference type="Pfam" id="PF07398">
    <property type="entry name" value="MDMPI_C"/>
    <property type="match status" value="1"/>
</dbReference>
<evidence type="ECO:0000313" key="4">
    <source>
        <dbReference type="Proteomes" id="UP000019225"/>
    </source>
</evidence>
<sequence length="252" mass="27534">MTALGYEHYLTEMPAEAARFVEAVAGADTARRVPTCPEWTLADLITHVGRAHHWAADIVSSGAQQPLPNEAEPPQDPAQHVQWLLDGAERLRSAVAEVGVHARVWTPTGRGAGYWLRRIAHDTVVHRADAAFTTGGRYEVDPALAADGITEFLELLPALIAVRMSPGLAELPGTGQSLHFHATDLDGGEWLVHRVPEGISWEHTHGKADVAVRGRAVDLQLVLTNRIGVDDPRVQVFGAVEELVHWRRCTTF</sequence>
<dbReference type="eggNOG" id="COG3154">
    <property type="taxonomic scope" value="Bacteria"/>
</dbReference>
<gene>
    <name evidence="3" type="ORF">KALB_5064</name>
</gene>
<dbReference type="STRING" id="1449976.KALB_5064"/>
<proteinExistence type="predicted"/>
<protein>
    <recommendedName>
        <fullName evidence="5">Mycothiol-dependent maleylpyruvate isomerase metal-binding domain-containing protein</fullName>
    </recommendedName>
</protein>
<dbReference type="SUPFAM" id="SSF109854">
    <property type="entry name" value="DinB/YfiT-like putative metalloenzymes"/>
    <property type="match status" value="1"/>
</dbReference>
<dbReference type="GO" id="GO:0046872">
    <property type="term" value="F:metal ion binding"/>
    <property type="evidence" value="ECO:0007669"/>
    <property type="project" value="InterPro"/>
</dbReference>
<dbReference type="Proteomes" id="UP000019225">
    <property type="component" value="Chromosome"/>
</dbReference>
<dbReference type="AlphaFoldDB" id="W5WCX9"/>
<dbReference type="HOGENOM" id="CLU_070584_0_0_11"/>
<evidence type="ECO:0008006" key="5">
    <source>
        <dbReference type="Google" id="ProtNLM"/>
    </source>
</evidence>
<organism evidence="3 4">
    <name type="scientific">Kutzneria albida DSM 43870</name>
    <dbReference type="NCBI Taxonomy" id="1449976"/>
    <lineage>
        <taxon>Bacteria</taxon>
        <taxon>Bacillati</taxon>
        <taxon>Actinomycetota</taxon>
        <taxon>Actinomycetes</taxon>
        <taxon>Pseudonocardiales</taxon>
        <taxon>Pseudonocardiaceae</taxon>
        <taxon>Kutzneria</taxon>
    </lineage>
</organism>